<evidence type="ECO:0000256" key="7">
    <source>
        <dbReference type="ARBA" id="ARBA00023163"/>
    </source>
</evidence>
<keyword evidence="6 9" id="KW-0238">DNA-binding</keyword>
<reference evidence="11" key="1">
    <citation type="submission" date="2022-01" db="EMBL/GenBank/DDBJ databases">
        <title>Corynebacterium sp. nov isolated from isolated from the feces of the greater white-fronted geese (Anser albifrons) at Poyang Lake, PR China.</title>
        <authorList>
            <person name="Liu Q."/>
        </authorList>
    </citation>
    <scope>NUCLEOTIDE SEQUENCE</scope>
    <source>
        <strain evidence="11">JCM 32435</strain>
    </source>
</reference>
<dbReference type="SUPFAM" id="SSF46689">
    <property type="entry name" value="Homeodomain-like"/>
    <property type="match status" value="1"/>
</dbReference>
<dbReference type="InterPro" id="IPR001647">
    <property type="entry name" value="HTH_TetR"/>
</dbReference>
<evidence type="ECO:0000256" key="5">
    <source>
        <dbReference type="ARBA" id="ARBA00023015"/>
    </source>
</evidence>
<gene>
    <name evidence="11" type="ORF">L1O03_05420</name>
</gene>
<dbReference type="PANTHER" id="PTHR30055:SF229">
    <property type="entry name" value="HTH-TYPE TRANSCRIPTIONAL REPRESSOR RV1474C"/>
    <property type="match status" value="1"/>
</dbReference>
<evidence type="ECO:0000256" key="3">
    <source>
        <dbReference type="ARBA" id="ARBA00022723"/>
    </source>
</evidence>
<evidence type="ECO:0000259" key="10">
    <source>
        <dbReference type="PROSITE" id="PS50977"/>
    </source>
</evidence>
<accession>A0A9X1U0L5</accession>
<feature type="domain" description="HTH tetR-type" evidence="10">
    <location>
        <begin position="10"/>
        <end position="70"/>
    </location>
</feature>
<dbReference type="PROSITE" id="PS50977">
    <property type="entry name" value="HTH_TETR_2"/>
    <property type="match status" value="1"/>
</dbReference>
<dbReference type="InterPro" id="IPR050109">
    <property type="entry name" value="HTH-type_TetR-like_transc_reg"/>
</dbReference>
<protein>
    <recommendedName>
        <fullName evidence="8">HTH-type transcriptional repressor AcnR</fullName>
    </recommendedName>
</protein>
<dbReference type="GO" id="GO:0046872">
    <property type="term" value="F:metal ion binding"/>
    <property type="evidence" value="ECO:0007669"/>
    <property type="project" value="UniProtKB-KW"/>
</dbReference>
<dbReference type="GO" id="GO:0003700">
    <property type="term" value="F:DNA-binding transcription factor activity"/>
    <property type="evidence" value="ECO:0007669"/>
    <property type="project" value="TreeGrafter"/>
</dbReference>
<sequence length="188" mass="21515">MPVVSDSELNRRRHDILEGARRCFAEYGYEGATVRRLEEATGKSRGAIFHHFGDKETLFLALAREDAARQAEVVAREGLVQVMRDMLNHPERHDWLSTRLEITRMLRTDPAFRAQWQQHQAVLDEAVTQRLRSNAAADRMRDDVPVSVLHRYLETMMEGFIALLASGGSTEDLDRVLDLVEETVRGRS</sequence>
<evidence type="ECO:0000256" key="1">
    <source>
        <dbReference type="ARBA" id="ARBA00011738"/>
    </source>
</evidence>
<keyword evidence="5" id="KW-0805">Transcription regulation</keyword>
<evidence type="ECO:0000256" key="8">
    <source>
        <dbReference type="ARBA" id="ARBA00067542"/>
    </source>
</evidence>
<dbReference type="AlphaFoldDB" id="A0A9X1U0L5"/>
<evidence type="ECO:0000256" key="9">
    <source>
        <dbReference type="PROSITE-ProRule" id="PRU00335"/>
    </source>
</evidence>
<dbReference type="InterPro" id="IPR036271">
    <property type="entry name" value="Tet_transcr_reg_TetR-rel_C_sf"/>
</dbReference>
<dbReference type="SUPFAM" id="SSF48498">
    <property type="entry name" value="Tetracyclin repressor-like, C-terminal domain"/>
    <property type="match status" value="1"/>
</dbReference>
<keyword evidence="3" id="KW-0479">Metal-binding</keyword>
<feature type="DNA-binding region" description="H-T-H motif" evidence="9">
    <location>
        <begin position="33"/>
        <end position="52"/>
    </location>
</feature>
<evidence type="ECO:0000256" key="4">
    <source>
        <dbReference type="ARBA" id="ARBA00022842"/>
    </source>
</evidence>
<evidence type="ECO:0000256" key="2">
    <source>
        <dbReference type="ARBA" id="ARBA00022491"/>
    </source>
</evidence>
<keyword evidence="7" id="KW-0804">Transcription</keyword>
<dbReference type="Pfam" id="PF00440">
    <property type="entry name" value="TetR_N"/>
    <property type="match status" value="1"/>
</dbReference>
<keyword evidence="2" id="KW-0678">Repressor</keyword>
<organism evidence="11 12">
    <name type="scientific">Corynebacterium uropygiale</name>
    <dbReference type="NCBI Taxonomy" id="1775911"/>
    <lineage>
        <taxon>Bacteria</taxon>
        <taxon>Bacillati</taxon>
        <taxon>Actinomycetota</taxon>
        <taxon>Actinomycetes</taxon>
        <taxon>Mycobacteriales</taxon>
        <taxon>Corynebacteriaceae</taxon>
        <taxon>Corynebacterium</taxon>
    </lineage>
</organism>
<dbReference type="EMBL" id="JAKGSI010000002">
    <property type="protein sequence ID" value="MCF4006618.1"/>
    <property type="molecule type" value="Genomic_DNA"/>
</dbReference>
<dbReference type="RefSeq" id="WP_236118405.1">
    <property type="nucleotide sequence ID" value="NZ_JAKGSI010000002.1"/>
</dbReference>
<evidence type="ECO:0000313" key="12">
    <source>
        <dbReference type="Proteomes" id="UP001139336"/>
    </source>
</evidence>
<keyword evidence="4" id="KW-0460">Magnesium</keyword>
<dbReference type="Proteomes" id="UP001139336">
    <property type="component" value="Unassembled WGS sequence"/>
</dbReference>
<dbReference type="FunFam" id="1.10.357.10:FF:000013">
    <property type="entry name" value="TetR family transcriptional regulator"/>
    <property type="match status" value="1"/>
</dbReference>
<dbReference type="InterPro" id="IPR009057">
    <property type="entry name" value="Homeodomain-like_sf"/>
</dbReference>
<name>A0A9X1U0L5_9CORY</name>
<dbReference type="PANTHER" id="PTHR30055">
    <property type="entry name" value="HTH-TYPE TRANSCRIPTIONAL REGULATOR RUTR"/>
    <property type="match status" value="1"/>
</dbReference>
<comment type="subunit">
    <text evidence="1">Homodimer.</text>
</comment>
<evidence type="ECO:0000313" key="11">
    <source>
        <dbReference type="EMBL" id="MCF4006618.1"/>
    </source>
</evidence>
<comment type="caution">
    <text evidence="11">The sequence shown here is derived from an EMBL/GenBank/DDBJ whole genome shotgun (WGS) entry which is preliminary data.</text>
</comment>
<evidence type="ECO:0000256" key="6">
    <source>
        <dbReference type="ARBA" id="ARBA00023125"/>
    </source>
</evidence>
<dbReference type="PRINTS" id="PR00455">
    <property type="entry name" value="HTHTETR"/>
</dbReference>
<dbReference type="Gene3D" id="1.10.357.10">
    <property type="entry name" value="Tetracycline Repressor, domain 2"/>
    <property type="match status" value="1"/>
</dbReference>
<dbReference type="GO" id="GO:0000976">
    <property type="term" value="F:transcription cis-regulatory region binding"/>
    <property type="evidence" value="ECO:0007669"/>
    <property type="project" value="TreeGrafter"/>
</dbReference>
<keyword evidence="12" id="KW-1185">Reference proteome</keyword>
<proteinExistence type="predicted"/>